<dbReference type="KEGG" id="prf:PeribacterA2_0188"/>
<organism evidence="2 3">
    <name type="scientific">Candidatus Peribacter riflensis</name>
    <dbReference type="NCBI Taxonomy" id="1735162"/>
    <lineage>
        <taxon>Bacteria</taxon>
        <taxon>Candidatus Peregrinibacteriota</taxon>
        <taxon>Candidatus Peribacteria</taxon>
        <taxon>Candidatus Peribacterales</taxon>
        <taxon>Candidatus Peribacteraceae</taxon>
        <taxon>Candidatus Peribacter</taxon>
    </lineage>
</organism>
<feature type="region of interest" description="Disordered" evidence="1">
    <location>
        <begin position="78"/>
        <end position="97"/>
    </location>
</feature>
<dbReference type="PATRIC" id="fig|1735161.3.peg.188"/>
<dbReference type="PROSITE" id="PS51257">
    <property type="entry name" value="PROKAR_LIPOPROTEIN"/>
    <property type="match status" value="1"/>
</dbReference>
<accession>A0A0S1SIW6</accession>
<feature type="compositionally biased region" description="Low complexity" evidence="1">
    <location>
        <begin position="87"/>
        <end position="97"/>
    </location>
</feature>
<accession>A0A0S1SU32</accession>
<protein>
    <submittedName>
        <fullName evidence="2">Uncharacterized protein</fullName>
    </submittedName>
</protein>
<proteinExistence type="predicted"/>
<accession>A0A0S1SR03</accession>
<dbReference type="AlphaFoldDB" id="A0A0S1SU32"/>
<name>A0A0S1SU32_9BACT</name>
<reference evidence="2 3" key="2">
    <citation type="journal article" date="2016" name="PeerJ">
        <title>Analysis of five complete genome sequences for members of the class Peribacteria in the recently recognized Peregrinibacteria bacterial phylum.</title>
        <authorList>
            <person name="Anantharaman K."/>
            <person name="Brown C.T."/>
            <person name="Burstein D."/>
            <person name="Castelle C.J."/>
            <person name="Probst A.J."/>
            <person name="Thomas B.C."/>
            <person name="Williams K.H."/>
            <person name="Banfield J.F."/>
        </authorList>
    </citation>
    <scope>NUCLEOTIDE SEQUENCE [LARGE SCALE GENOMIC DNA]</scope>
    <source>
        <strain evidence="2">RIFOXYD1_FULL_PER-ii_59_16</strain>
    </source>
</reference>
<sequence>MRTIFLIAFGFHIVLGTSCRVQTASAQDTLPEIMMSVALASAPASHAGCAPHDQEAPAPATGDVPCLGHCLSQATQRSSDLSPLEIPSSPTATPPASCSACFAGNDLILPIAEHPPLSPPSISMVVLRQ</sequence>
<evidence type="ECO:0000256" key="1">
    <source>
        <dbReference type="SAM" id="MobiDB-lite"/>
    </source>
</evidence>
<reference evidence="3" key="1">
    <citation type="submission" date="2015-10" db="EMBL/GenBank/DDBJ databases">
        <title>Analysis of five complete genome sequences for members of the class Peribacteria in the recently recognized Peregrinibacteria bacterial phylum.</title>
        <authorList>
            <person name="Anantharaman K."/>
            <person name="Brown C.T."/>
            <person name="Burstein D."/>
            <person name="Castelle C.J."/>
            <person name="Probst A.J."/>
            <person name="Thomas B.C."/>
            <person name="Williams K.H."/>
            <person name="Banfield J.F."/>
        </authorList>
    </citation>
    <scope>NUCLEOTIDE SEQUENCE [LARGE SCALE GENOMIC DNA]</scope>
</reference>
<accession>A0A0S1SH66</accession>
<evidence type="ECO:0000313" key="3">
    <source>
        <dbReference type="Proteomes" id="UP000069135"/>
    </source>
</evidence>
<accession>A0A0S1SGZ8</accession>
<dbReference type="EMBL" id="CP013065">
    <property type="protein sequence ID" value="ALM12889.1"/>
    <property type="molecule type" value="Genomic_DNA"/>
</dbReference>
<dbReference type="STRING" id="1735162.PeribacterB2_0188"/>
<gene>
    <name evidence="2" type="ORF">PeribacterD1_0188</name>
</gene>
<evidence type="ECO:0000313" key="2">
    <source>
        <dbReference type="EMBL" id="ALM12889.1"/>
    </source>
</evidence>
<dbReference type="Proteomes" id="UP000069135">
    <property type="component" value="Chromosome"/>
</dbReference>